<evidence type="ECO:0000313" key="5">
    <source>
        <dbReference type="Proteomes" id="UP000785171"/>
    </source>
</evidence>
<feature type="domain" description="Potassium channel" evidence="2">
    <location>
        <begin position="262"/>
        <end position="333"/>
    </location>
</feature>
<feature type="transmembrane region" description="Helical" evidence="1">
    <location>
        <begin position="314"/>
        <end position="335"/>
    </location>
</feature>
<keyword evidence="1" id="KW-0472">Membrane</keyword>
<dbReference type="InterPro" id="IPR013099">
    <property type="entry name" value="K_chnl_dom"/>
</dbReference>
<reference evidence="3" key="2">
    <citation type="submission" date="2020-06" db="EMBL/GenBank/DDBJ databases">
        <authorList>
            <person name="Studholme D.J."/>
        </authorList>
    </citation>
    <scope>NUCLEOTIDE SEQUENCE</scope>
    <source>
        <strain evidence="3">NZFS 2646</strain>
        <strain evidence="4">NZFS 3630</strain>
    </source>
</reference>
<accession>A0A8T0LJA2</accession>
<dbReference type="EMBL" id="JPWV03000687">
    <property type="protein sequence ID" value="KAG2506217.1"/>
    <property type="molecule type" value="Genomic_DNA"/>
</dbReference>
<comment type="caution">
    <text evidence="3">The sequence shown here is derived from an EMBL/GenBank/DDBJ whole genome shotgun (WGS) entry which is preliminary data.</text>
</comment>
<keyword evidence="1" id="KW-1133">Transmembrane helix</keyword>
<name>A0A8T0LJA2_9STRA</name>
<dbReference type="SUPFAM" id="SSF81324">
    <property type="entry name" value="Voltage-gated potassium channels"/>
    <property type="match status" value="1"/>
</dbReference>
<protein>
    <recommendedName>
        <fullName evidence="2">Potassium channel domain-containing protein</fullName>
    </recommendedName>
</protein>
<dbReference type="Pfam" id="PF07885">
    <property type="entry name" value="Ion_trans_2"/>
    <property type="match status" value="1"/>
</dbReference>
<gene>
    <name evidence="3" type="ORF">JM16_009159</name>
    <name evidence="4" type="ORF">JM18_009185</name>
</gene>
<dbReference type="EMBL" id="JPWU03000701">
    <property type="protein sequence ID" value="KAG2508587.1"/>
    <property type="molecule type" value="Genomic_DNA"/>
</dbReference>
<dbReference type="GO" id="GO:0016020">
    <property type="term" value="C:membrane"/>
    <property type="evidence" value="ECO:0007669"/>
    <property type="project" value="InterPro"/>
</dbReference>
<feature type="transmembrane region" description="Helical" evidence="1">
    <location>
        <begin position="107"/>
        <end position="132"/>
    </location>
</feature>
<dbReference type="GO" id="GO:0016286">
    <property type="term" value="F:small conductance calcium-activated potassium channel activity"/>
    <property type="evidence" value="ECO:0007669"/>
    <property type="project" value="InterPro"/>
</dbReference>
<evidence type="ECO:0000259" key="2">
    <source>
        <dbReference type="Pfam" id="PF07885"/>
    </source>
</evidence>
<dbReference type="AlphaFoldDB" id="A0A8T0LJA2"/>
<evidence type="ECO:0000256" key="1">
    <source>
        <dbReference type="SAM" id="Phobius"/>
    </source>
</evidence>
<dbReference type="PANTHER" id="PTHR10153">
    <property type="entry name" value="SMALL CONDUCTANCE CALCIUM-ACTIVATED POTASSIUM CHANNEL"/>
    <property type="match status" value="1"/>
</dbReference>
<reference evidence="3" key="1">
    <citation type="journal article" date="2015" name="Genom Data">
        <title>Genome sequences of six Phytophthora species associated with forests in New Zealand.</title>
        <authorList>
            <person name="Studholme D.J."/>
            <person name="McDougal R.L."/>
            <person name="Sambles C."/>
            <person name="Hansen E."/>
            <person name="Hardy G."/>
            <person name="Grant M."/>
            <person name="Ganley R.J."/>
            <person name="Williams N.M."/>
        </authorList>
    </citation>
    <scope>NUCLEOTIDE SEQUENCE</scope>
    <source>
        <strain evidence="3">NZFS 2646</strain>
        <strain evidence="4">NZFS 3630</strain>
    </source>
</reference>
<evidence type="ECO:0000313" key="4">
    <source>
        <dbReference type="EMBL" id="KAG2508587.1"/>
    </source>
</evidence>
<dbReference type="Proteomes" id="UP000785171">
    <property type="component" value="Unassembled WGS sequence"/>
</dbReference>
<sequence length="406" mass="45372">MAKASDALAVLVLKDTASTSRRAVYKRQLTHKFQTNDATWQATVTAIQSFDCTRKLAQEQCHWESAMLVLAVVGILCVSVESELLGVEMAQFMEEKIEENPGGPDSLAYSPVFIALKGMLLGTSGLLFLALVMRYRIVWKIRVVTHQLPKDGTFLSAYSGLRSRFMLEALVCIFHMPLLSAERRIFRLGEYDVVCLDQLDVVVFTRIYLVGRVLRNQLGLSSTSHDARLIGSIHKMDLSSIWFTIKFCFQKFPLESTWSILFIDWFLSSAALNFFERASNPTETSASDAIWLTIVTVTGVGYGDIFPRTLGGKIIIAIGGIIGGMIIACLLRVGLIDALQLSPQEQKVLDVAHFYRYIRQPANMTEAVTKRSERLRTDIADRQARSNNELTRTIKLFQSIAAPSAT</sequence>
<evidence type="ECO:0000313" key="3">
    <source>
        <dbReference type="EMBL" id="KAG2506217.1"/>
    </source>
</evidence>
<dbReference type="Proteomes" id="UP000792063">
    <property type="component" value="Unassembled WGS sequence"/>
</dbReference>
<dbReference type="Gene3D" id="1.10.287.70">
    <property type="match status" value="1"/>
</dbReference>
<organism evidence="3 5">
    <name type="scientific">Phytophthora kernoviae</name>
    <dbReference type="NCBI Taxonomy" id="325452"/>
    <lineage>
        <taxon>Eukaryota</taxon>
        <taxon>Sar</taxon>
        <taxon>Stramenopiles</taxon>
        <taxon>Oomycota</taxon>
        <taxon>Peronosporomycetes</taxon>
        <taxon>Peronosporales</taxon>
        <taxon>Peronosporaceae</taxon>
        <taxon>Phytophthora</taxon>
    </lineage>
</organism>
<feature type="transmembrane region" description="Helical" evidence="1">
    <location>
        <begin position="65"/>
        <end position="87"/>
    </location>
</feature>
<proteinExistence type="predicted"/>
<dbReference type="InterPro" id="IPR015449">
    <property type="entry name" value="K_chnl_Ca-activ_SK"/>
</dbReference>
<keyword evidence="1" id="KW-0812">Transmembrane</keyword>